<gene>
    <name evidence="2" type="ORF">NEZAVI_LOCUS15950</name>
    <name evidence="3" type="ORF">NEZAVI_LOCUS15954</name>
</gene>
<evidence type="ECO:0000256" key="1">
    <source>
        <dbReference type="SAM" id="MobiDB-lite"/>
    </source>
</evidence>
<evidence type="ECO:0000313" key="2">
    <source>
        <dbReference type="EMBL" id="CAH1408421.1"/>
    </source>
</evidence>
<reference evidence="3" key="1">
    <citation type="submission" date="2022-01" db="EMBL/GenBank/DDBJ databases">
        <authorList>
            <person name="King R."/>
        </authorList>
    </citation>
    <scope>NUCLEOTIDE SEQUENCE</scope>
</reference>
<name>A0A9P0HW37_NEZVI</name>
<dbReference type="AlphaFoldDB" id="A0A9P0HW37"/>
<dbReference type="Proteomes" id="UP001152798">
    <property type="component" value="Unassembled WGS sequence"/>
</dbReference>
<dbReference type="EMBL" id="CAKMRH010000009">
    <property type="protein sequence ID" value="CAH1408427.1"/>
    <property type="molecule type" value="Genomic_DNA"/>
</dbReference>
<evidence type="ECO:0000313" key="4">
    <source>
        <dbReference type="Proteomes" id="UP001152798"/>
    </source>
</evidence>
<comment type="caution">
    <text evidence="3">The sequence shown here is derived from an EMBL/GenBank/DDBJ whole genome shotgun (WGS) entry which is preliminary data.</text>
</comment>
<feature type="region of interest" description="Disordered" evidence="1">
    <location>
        <begin position="25"/>
        <end position="45"/>
    </location>
</feature>
<sequence>MKKNIPCSEYSTKYPFTYYPRALENGSTNGLKKKRESCSGKERKKGEWEKEVVGGEEARHSDRIDLEPVLTRCGQLVAGGGGGEEGKEYYLKRSLGPADSPWSAASRLRYRLPGPPSPYRSNIYPKEQRTT</sequence>
<dbReference type="EMBL" id="CAKMRH010000007">
    <property type="protein sequence ID" value="CAH1408421.1"/>
    <property type="molecule type" value="Genomic_DNA"/>
</dbReference>
<feature type="region of interest" description="Disordered" evidence="1">
    <location>
        <begin position="109"/>
        <end position="131"/>
    </location>
</feature>
<keyword evidence="4" id="KW-1185">Reference proteome</keyword>
<protein>
    <submittedName>
        <fullName evidence="3">Uncharacterized protein</fullName>
    </submittedName>
</protein>
<organism evidence="3 4">
    <name type="scientific">Nezara viridula</name>
    <name type="common">Southern green stink bug</name>
    <name type="synonym">Cimex viridulus</name>
    <dbReference type="NCBI Taxonomy" id="85310"/>
    <lineage>
        <taxon>Eukaryota</taxon>
        <taxon>Metazoa</taxon>
        <taxon>Ecdysozoa</taxon>
        <taxon>Arthropoda</taxon>
        <taxon>Hexapoda</taxon>
        <taxon>Insecta</taxon>
        <taxon>Pterygota</taxon>
        <taxon>Neoptera</taxon>
        <taxon>Paraneoptera</taxon>
        <taxon>Hemiptera</taxon>
        <taxon>Heteroptera</taxon>
        <taxon>Panheteroptera</taxon>
        <taxon>Pentatomomorpha</taxon>
        <taxon>Pentatomoidea</taxon>
        <taxon>Pentatomidae</taxon>
        <taxon>Pentatominae</taxon>
        <taxon>Nezara</taxon>
    </lineage>
</organism>
<proteinExistence type="predicted"/>
<feature type="compositionally biased region" description="Basic and acidic residues" evidence="1">
    <location>
        <begin position="36"/>
        <end position="45"/>
    </location>
</feature>
<accession>A0A9P0HW37</accession>
<evidence type="ECO:0000313" key="3">
    <source>
        <dbReference type="EMBL" id="CAH1408427.1"/>
    </source>
</evidence>